<keyword evidence="6" id="KW-0347">Helicase</keyword>
<reference evidence="13" key="1">
    <citation type="submission" date="2022-01" db="EMBL/GenBank/DDBJ databases">
        <authorList>
            <person name="King R."/>
        </authorList>
    </citation>
    <scope>NUCLEOTIDE SEQUENCE</scope>
</reference>
<dbReference type="SMART" id="SM00487">
    <property type="entry name" value="DEXDc"/>
    <property type="match status" value="1"/>
</dbReference>
<feature type="region of interest" description="Disordered" evidence="10">
    <location>
        <begin position="1"/>
        <end position="39"/>
    </location>
</feature>
<dbReference type="GO" id="GO:0005524">
    <property type="term" value="F:ATP binding"/>
    <property type="evidence" value="ECO:0007669"/>
    <property type="project" value="UniProtKB-KW"/>
</dbReference>
<dbReference type="SUPFAM" id="SSF52540">
    <property type="entry name" value="P-loop containing nucleoside triphosphate hydrolases"/>
    <property type="match status" value="1"/>
</dbReference>
<dbReference type="PROSITE" id="PS00039">
    <property type="entry name" value="DEAD_ATP_HELICASE"/>
    <property type="match status" value="1"/>
</dbReference>
<evidence type="ECO:0000256" key="8">
    <source>
        <dbReference type="ARBA" id="ARBA00022840"/>
    </source>
</evidence>
<dbReference type="EC" id="3.6.4.13" evidence="1"/>
<keyword evidence="14" id="KW-1185">Reference proteome</keyword>
<dbReference type="AlphaFoldDB" id="A0A9P0IVS9"/>
<dbReference type="InterPro" id="IPR011545">
    <property type="entry name" value="DEAD/DEAH_box_helicase_dom"/>
</dbReference>
<dbReference type="CDD" id="cd18787">
    <property type="entry name" value="SF2_C_DEAD"/>
    <property type="match status" value="1"/>
</dbReference>
<accession>A0A9P0IVS9</accession>
<comment type="catalytic activity">
    <reaction evidence="9">
        <text>ATP + H2O = ADP + phosphate + H(+)</text>
        <dbReference type="Rhea" id="RHEA:13065"/>
        <dbReference type="ChEBI" id="CHEBI:15377"/>
        <dbReference type="ChEBI" id="CHEBI:15378"/>
        <dbReference type="ChEBI" id="CHEBI:30616"/>
        <dbReference type="ChEBI" id="CHEBI:43474"/>
        <dbReference type="ChEBI" id="CHEBI:456216"/>
        <dbReference type="EC" id="3.6.4.13"/>
    </reaction>
</comment>
<dbReference type="GO" id="GO:0016787">
    <property type="term" value="F:hydrolase activity"/>
    <property type="evidence" value="ECO:0007669"/>
    <property type="project" value="UniProtKB-KW"/>
</dbReference>
<evidence type="ECO:0000256" key="5">
    <source>
        <dbReference type="ARBA" id="ARBA00022801"/>
    </source>
</evidence>
<evidence type="ECO:0000256" key="2">
    <source>
        <dbReference type="ARBA" id="ARBA00022723"/>
    </source>
</evidence>
<dbReference type="GO" id="GO:0031047">
    <property type="term" value="P:regulatory ncRNA-mediated gene silencing"/>
    <property type="evidence" value="ECO:0007669"/>
    <property type="project" value="UniProtKB-ARBA"/>
</dbReference>
<feature type="compositionally biased region" description="Basic and acidic residues" evidence="10">
    <location>
        <begin position="686"/>
        <end position="696"/>
    </location>
</feature>
<dbReference type="Pfam" id="PF05253">
    <property type="entry name" value="zf-U11-48K"/>
    <property type="match status" value="1"/>
</dbReference>
<evidence type="ECO:0000256" key="1">
    <source>
        <dbReference type="ARBA" id="ARBA00012552"/>
    </source>
</evidence>
<keyword evidence="8" id="KW-0067">ATP-binding</keyword>
<evidence type="ECO:0000313" key="14">
    <source>
        <dbReference type="Proteomes" id="UP001153620"/>
    </source>
</evidence>
<evidence type="ECO:0000256" key="4">
    <source>
        <dbReference type="ARBA" id="ARBA00022771"/>
    </source>
</evidence>
<keyword evidence="4" id="KW-0863">Zinc-finger</keyword>
<keyword evidence="3" id="KW-0547">Nucleotide-binding</keyword>
<dbReference type="CDD" id="cd17966">
    <property type="entry name" value="DEADc_DDX5_DDX17"/>
    <property type="match status" value="1"/>
</dbReference>
<keyword evidence="7" id="KW-0862">Zinc</keyword>
<dbReference type="Gene3D" id="3.40.50.300">
    <property type="entry name" value="P-loop containing nucleotide triphosphate hydrolases"/>
    <property type="match status" value="2"/>
</dbReference>
<evidence type="ECO:0000256" key="3">
    <source>
        <dbReference type="ARBA" id="ARBA00022741"/>
    </source>
</evidence>
<feature type="region of interest" description="Disordered" evidence="10">
    <location>
        <begin position="555"/>
        <end position="575"/>
    </location>
</feature>
<dbReference type="InterPro" id="IPR000629">
    <property type="entry name" value="RNA-helicase_DEAD-box_CS"/>
</dbReference>
<dbReference type="Pfam" id="PF00271">
    <property type="entry name" value="Helicase_C"/>
    <property type="match status" value="1"/>
</dbReference>
<dbReference type="FunFam" id="3.40.50.300:FF:000079">
    <property type="entry name" value="probable ATP-dependent RNA helicase DDX17"/>
    <property type="match status" value="1"/>
</dbReference>
<evidence type="ECO:0000256" key="7">
    <source>
        <dbReference type="ARBA" id="ARBA00022833"/>
    </source>
</evidence>
<feature type="compositionally biased region" description="Low complexity" evidence="10">
    <location>
        <begin position="654"/>
        <end position="673"/>
    </location>
</feature>
<dbReference type="FunFam" id="3.40.50.300:FF:000008">
    <property type="entry name" value="ATP-dependent RNA helicase RhlB"/>
    <property type="match status" value="1"/>
</dbReference>
<dbReference type="InterPro" id="IPR027417">
    <property type="entry name" value="P-loop_NTPase"/>
</dbReference>
<feature type="domain" description="Helicase C-terminal" evidence="12">
    <location>
        <begin position="429"/>
        <end position="510"/>
    </location>
</feature>
<dbReference type="PANTHER" id="PTHR47958">
    <property type="entry name" value="ATP-DEPENDENT RNA HELICASE DBP3"/>
    <property type="match status" value="1"/>
</dbReference>
<keyword evidence="2" id="KW-0479">Metal-binding</keyword>
<feature type="region of interest" description="Disordered" evidence="10">
    <location>
        <begin position="619"/>
        <end position="745"/>
    </location>
</feature>
<evidence type="ECO:0000259" key="12">
    <source>
        <dbReference type="SMART" id="SM00490"/>
    </source>
</evidence>
<dbReference type="InterPro" id="IPR001650">
    <property type="entry name" value="Helicase_C-like"/>
</dbReference>
<feature type="domain" description="Helicase ATP-binding" evidence="11">
    <location>
        <begin position="185"/>
        <end position="390"/>
    </location>
</feature>
<protein>
    <recommendedName>
        <fullName evidence="1">RNA helicase</fullName>
        <ecNumber evidence="1">3.6.4.13</ecNumber>
    </recommendedName>
</protein>
<gene>
    <name evidence="13" type="ORF">CHIRRI_LOCUS5119</name>
</gene>
<dbReference type="EMBL" id="OU895878">
    <property type="protein sequence ID" value="CAH1717642.1"/>
    <property type="molecule type" value="Genomic_DNA"/>
</dbReference>
<dbReference type="GO" id="GO:0008270">
    <property type="term" value="F:zinc ion binding"/>
    <property type="evidence" value="ECO:0007669"/>
    <property type="project" value="UniProtKB-KW"/>
</dbReference>
<feature type="compositionally biased region" description="Low complexity" evidence="10">
    <location>
        <begin position="79"/>
        <end position="88"/>
    </location>
</feature>
<feature type="region of interest" description="Disordered" evidence="10">
    <location>
        <begin position="67"/>
        <end position="90"/>
    </location>
</feature>
<organism evidence="13 14">
    <name type="scientific">Chironomus riparius</name>
    <dbReference type="NCBI Taxonomy" id="315576"/>
    <lineage>
        <taxon>Eukaryota</taxon>
        <taxon>Metazoa</taxon>
        <taxon>Ecdysozoa</taxon>
        <taxon>Arthropoda</taxon>
        <taxon>Hexapoda</taxon>
        <taxon>Insecta</taxon>
        <taxon>Pterygota</taxon>
        <taxon>Neoptera</taxon>
        <taxon>Endopterygota</taxon>
        <taxon>Diptera</taxon>
        <taxon>Nematocera</taxon>
        <taxon>Chironomoidea</taxon>
        <taxon>Chironomidae</taxon>
        <taxon>Chironominae</taxon>
        <taxon>Chironomus</taxon>
    </lineage>
</organism>
<dbReference type="Pfam" id="PF00270">
    <property type="entry name" value="DEAD"/>
    <property type="match status" value="1"/>
</dbReference>
<evidence type="ECO:0000256" key="6">
    <source>
        <dbReference type="ARBA" id="ARBA00022806"/>
    </source>
</evidence>
<reference evidence="13" key="2">
    <citation type="submission" date="2022-10" db="EMBL/GenBank/DDBJ databases">
        <authorList>
            <consortium name="ENA_rothamsted_submissions"/>
            <consortium name="culmorum"/>
            <person name="King R."/>
        </authorList>
    </citation>
    <scope>NUCLEOTIDE SEQUENCE</scope>
</reference>
<proteinExistence type="predicted"/>
<evidence type="ECO:0000256" key="10">
    <source>
        <dbReference type="SAM" id="MobiDB-lite"/>
    </source>
</evidence>
<evidence type="ECO:0000313" key="13">
    <source>
        <dbReference type="EMBL" id="CAH1717642.1"/>
    </source>
</evidence>
<dbReference type="GO" id="GO:0003724">
    <property type="term" value="F:RNA helicase activity"/>
    <property type="evidence" value="ECO:0007669"/>
    <property type="project" value="UniProtKB-EC"/>
</dbReference>
<name>A0A9P0IVS9_9DIPT</name>
<dbReference type="InterPro" id="IPR022776">
    <property type="entry name" value="TRM13/UPF0224_CHHC_Znf_dom"/>
</dbReference>
<evidence type="ECO:0000256" key="9">
    <source>
        <dbReference type="ARBA" id="ARBA00047984"/>
    </source>
</evidence>
<dbReference type="GO" id="GO:0003676">
    <property type="term" value="F:nucleic acid binding"/>
    <property type="evidence" value="ECO:0007669"/>
    <property type="project" value="InterPro"/>
</dbReference>
<dbReference type="SMART" id="SM00490">
    <property type="entry name" value="HELICc"/>
    <property type="match status" value="1"/>
</dbReference>
<dbReference type="InterPro" id="IPR014001">
    <property type="entry name" value="Helicase_ATP-bd"/>
</dbReference>
<dbReference type="Proteomes" id="UP001153620">
    <property type="component" value="Chromosome 2"/>
</dbReference>
<keyword evidence="5" id="KW-0378">Hydrolase</keyword>
<evidence type="ECO:0000259" key="11">
    <source>
        <dbReference type="SMART" id="SM00487"/>
    </source>
</evidence>
<dbReference type="InterPro" id="IPR036236">
    <property type="entry name" value="Znf_C2H2_sf"/>
</dbReference>
<sequence length="999" mass="113444">MMYQGGYQGGNFNQNHGIRAPRPQYNNDGENRWNRNNSNPNQFNPNFMNNGAFNNPNFMHNRTYPPKKDFGGPKPPKPMMMQMNSQSPDLDEMSKEDRAKLQSMKAKYPGQSLVAPNWDTIKLEPFFKDFNKVHENNVNRSIEDVVEWRGTMEITVKGKEVPFPHQEFKEANFSQNIFTEIKRQGFTAPTPIQSQGWPIALSGRDFVGIAQTGSGKTLAYMLPGIVHINHQRPLLKGEGPIVLVLAPTRELAQQIQTVARDFGTHIKPMARNTCIFGGSPKGPQIRDLQRGVEVCIATPGRLIDFLERGVTNLRRVTYLVLDEADRMLDMGFEPQIRKIIEQIRPDRQVLMWSATWPKEVQTLAEDFLHNYIQVNIGSLNLSANNNIIQNIKVCEENEKEQELIGLLKRLGNDATNKSIIFVETKKKVEDVLKIIQREGYSSNSIHGDKSQNERDFVLESFRNGRISVLVATDVAARGLDVEDVKNVINYDYPNSSEDYIHRIGRTGRCEQSGAAFTFFTPSNARQARELIAVLNEAGQNPAKELIDLAKTINGKGNGRNMNQRFGRPDQYNRPMNNYNKPNGMVNGFKGMGQGWMNINNPQNNYNKDYMNKGDNPRPFNKFHNPNHDDKKPNENGMGYKKPDFNNRFNPNKPVQGGFVQNQGGYQGGYQKNFGEQRGDSQGGEGYKPKWQTDKPRTFNKPDFNGNPRGDKPQFQNNYMGKPRPPFNSNAPPRFGSQGGAEYNGQQPQQKFNKYENYKQYNNDKEAGGSDVFQGVKSFSSNNRHFNNSNRYGDHQNNQIEGQSPVVHAQQPQQTFVPADAIDGAPQAFDSNMIQGYRMMNGQIPPFPPAFDYQQRPPQPNAQQMTDIHQTNACSFQNIQGGPQQARQQMYVIPNGPNPYIQFQPMKAQFGLDSLPDCEKMVECPYNKAHLVVQHRMANHIIKCRKSQEISGVKECRFNSSHLLPMAEIKVTLLLLDVLRSSTNFHFSHKSLMKQPALIV</sequence>
<dbReference type="SUPFAM" id="SSF57667">
    <property type="entry name" value="beta-beta-alpha zinc fingers"/>
    <property type="match status" value="1"/>
</dbReference>